<evidence type="ECO:0000313" key="2">
    <source>
        <dbReference type="Proteomes" id="UP000828390"/>
    </source>
</evidence>
<dbReference type="EMBL" id="JAIWYP010000004">
    <property type="protein sequence ID" value="KAH3835172.1"/>
    <property type="molecule type" value="Genomic_DNA"/>
</dbReference>
<dbReference type="AlphaFoldDB" id="A0A9D4QM41"/>
<evidence type="ECO:0000313" key="1">
    <source>
        <dbReference type="EMBL" id="KAH3835172.1"/>
    </source>
</evidence>
<reference evidence="1" key="1">
    <citation type="journal article" date="2019" name="bioRxiv">
        <title>The Genome of the Zebra Mussel, Dreissena polymorpha: A Resource for Invasive Species Research.</title>
        <authorList>
            <person name="McCartney M.A."/>
            <person name="Auch B."/>
            <person name="Kono T."/>
            <person name="Mallez S."/>
            <person name="Zhang Y."/>
            <person name="Obille A."/>
            <person name="Becker A."/>
            <person name="Abrahante J.E."/>
            <person name="Garbe J."/>
            <person name="Badalamenti J.P."/>
            <person name="Herman A."/>
            <person name="Mangelson H."/>
            <person name="Liachko I."/>
            <person name="Sullivan S."/>
            <person name="Sone E.D."/>
            <person name="Koren S."/>
            <person name="Silverstein K.A.T."/>
            <person name="Beckman K.B."/>
            <person name="Gohl D.M."/>
        </authorList>
    </citation>
    <scope>NUCLEOTIDE SEQUENCE</scope>
    <source>
        <strain evidence="1">Duluth1</strain>
        <tissue evidence="1">Whole animal</tissue>
    </source>
</reference>
<organism evidence="1 2">
    <name type="scientific">Dreissena polymorpha</name>
    <name type="common">Zebra mussel</name>
    <name type="synonym">Mytilus polymorpha</name>
    <dbReference type="NCBI Taxonomy" id="45954"/>
    <lineage>
        <taxon>Eukaryota</taxon>
        <taxon>Metazoa</taxon>
        <taxon>Spiralia</taxon>
        <taxon>Lophotrochozoa</taxon>
        <taxon>Mollusca</taxon>
        <taxon>Bivalvia</taxon>
        <taxon>Autobranchia</taxon>
        <taxon>Heteroconchia</taxon>
        <taxon>Euheterodonta</taxon>
        <taxon>Imparidentia</taxon>
        <taxon>Neoheterodontei</taxon>
        <taxon>Myida</taxon>
        <taxon>Dreissenoidea</taxon>
        <taxon>Dreissenidae</taxon>
        <taxon>Dreissena</taxon>
    </lineage>
</organism>
<sequence>MCKCHLLSVVHSFGDTHLKVGSHCRSDQLDHPDHRNFPTKPNQARLKRVYTTSSRPLVDNTRPPHDSFTTSTQPSFRFPLDHLDLYASPIRSQLDQVDLSSIATRSSHDQIVMVVLQSYEAI</sequence>
<accession>A0A9D4QM41</accession>
<dbReference type="Proteomes" id="UP000828390">
    <property type="component" value="Unassembled WGS sequence"/>
</dbReference>
<gene>
    <name evidence="1" type="ORF">DPMN_108519</name>
</gene>
<keyword evidence="2" id="KW-1185">Reference proteome</keyword>
<comment type="caution">
    <text evidence="1">The sequence shown here is derived from an EMBL/GenBank/DDBJ whole genome shotgun (WGS) entry which is preliminary data.</text>
</comment>
<name>A0A9D4QM41_DREPO</name>
<protein>
    <submittedName>
        <fullName evidence="1">Uncharacterized protein</fullName>
    </submittedName>
</protein>
<reference evidence="1" key="2">
    <citation type="submission" date="2020-11" db="EMBL/GenBank/DDBJ databases">
        <authorList>
            <person name="McCartney M.A."/>
            <person name="Auch B."/>
            <person name="Kono T."/>
            <person name="Mallez S."/>
            <person name="Becker A."/>
            <person name="Gohl D.M."/>
            <person name="Silverstein K.A.T."/>
            <person name="Koren S."/>
            <person name="Bechman K.B."/>
            <person name="Herman A."/>
            <person name="Abrahante J.E."/>
            <person name="Garbe J."/>
        </authorList>
    </citation>
    <scope>NUCLEOTIDE SEQUENCE</scope>
    <source>
        <strain evidence="1">Duluth1</strain>
        <tissue evidence="1">Whole animal</tissue>
    </source>
</reference>
<proteinExistence type="predicted"/>